<evidence type="ECO:0000313" key="2">
    <source>
        <dbReference type="Proteomes" id="UP000589626"/>
    </source>
</evidence>
<organism evidence="1 2">
    <name type="scientific">Nocardioides soli</name>
    <dbReference type="NCBI Taxonomy" id="1036020"/>
    <lineage>
        <taxon>Bacteria</taxon>
        <taxon>Bacillati</taxon>
        <taxon>Actinomycetota</taxon>
        <taxon>Actinomycetes</taxon>
        <taxon>Propionibacteriales</taxon>
        <taxon>Nocardioidaceae</taxon>
        <taxon>Nocardioides</taxon>
    </lineage>
</organism>
<name>A0A7W4Z0P9_9ACTN</name>
<comment type="caution">
    <text evidence="1">The sequence shown here is derived from an EMBL/GenBank/DDBJ whole genome shotgun (WGS) entry which is preliminary data.</text>
</comment>
<reference evidence="1 2" key="1">
    <citation type="submission" date="2020-08" db="EMBL/GenBank/DDBJ databases">
        <title>Sequencing the genomes of 1000 actinobacteria strains.</title>
        <authorList>
            <person name="Klenk H.-P."/>
        </authorList>
    </citation>
    <scope>NUCLEOTIDE SEQUENCE [LARGE SCALE GENOMIC DNA]</scope>
    <source>
        <strain evidence="1 2">DSM 105498</strain>
    </source>
</reference>
<protein>
    <submittedName>
        <fullName evidence="1">Uncharacterized protein</fullName>
    </submittedName>
</protein>
<dbReference type="EMBL" id="JACHWR010000001">
    <property type="protein sequence ID" value="MBB3040996.1"/>
    <property type="molecule type" value="Genomic_DNA"/>
</dbReference>
<gene>
    <name evidence="1" type="ORF">FHU40_000797</name>
</gene>
<accession>A0A7W4Z0P9</accession>
<dbReference type="AlphaFoldDB" id="A0A7W4Z0P9"/>
<sequence>MTQLDTSSSASRQHYIDTGEYLPLRTHLSGWCTAPTGARPHHEHCHVADCQCACHDEEG</sequence>
<dbReference type="Proteomes" id="UP000589626">
    <property type="component" value="Unassembled WGS sequence"/>
</dbReference>
<keyword evidence="2" id="KW-1185">Reference proteome</keyword>
<evidence type="ECO:0000313" key="1">
    <source>
        <dbReference type="EMBL" id="MBB3040996.1"/>
    </source>
</evidence>
<proteinExistence type="predicted"/>